<dbReference type="CDD" id="cd21572">
    <property type="entry name" value="KLF10_N"/>
    <property type="match status" value="1"/>
</dbReference>
<keyword evidence="6" id="KW-0539">Nucleus</keyword>
<organism evidence="10 11">
    <name type="scientific">Latimeria chalumnae</name>
    <name type="common">Coelacanth</name>
    <dbReference type="NCBI Taxonomy" id="7897"/>
    <lineage>
        <taxon>Eukaryota</taxon>
        <taxon>Metazoa</taxon>
        <taxon>Chordata</taxon>
        <taxon>Craniata</taxon>
        <taxon>Vertebrata</taxon>
        <taxon>Euteleostomi</taxon>
        <taxon>Coelacanthiformes</taxon>
        <taxon>Coelacanthidae</taxon>
        <taxon>Latimeria</taxon>
    </lineage>
</organism>
<dbReference type="eggNOG" id="KOG1721">
    <property type="taxonomic scope" value="Eukaryota"/>
</dbReference>
<reference evidence="10" key="2">
    <citation type="submission" date="2025-08" db="UniProtKB">
        <authorList>
            <consortium name="Ensembl"/>
        </authorList>
    </citation>
    <scope>IDENTIFICATION</scope>
</reference>
<dbReference type="InterPro" id="IPR013087">
    <property type="entry name" value="Znf_C2H2_type"/>
</dbReference>
<keyword evidence="11" id="KW-1185">Reference proteome</keyword>
<dbReference type="GO" id="GO:0000978">
    <property type="term" value="F:RNA polymerase II cis-regulatory region sequence-specific DNA binding"/>
    <property type="evidence" value="ECO:0007669"/>
    <property type="project" value="TreeGrafter"/>
</dbReference>
<dbReference type="EMBL" id="AFYH01132086">
    <property type="status" value="NOT_ANNOTATED_CDS"/>
    <property type="molecule type" value="Genomic_DNA"/>
</dbReference>
<dbReference type="OrthoDB" id="4748970at2759"/>
<keyword evidence="4 7" id="KW-0863">Zinc-finger</keyword>
<dbReference type="SUPFAM" id="SSF57667">
    <property type="entry name" value="beta-beta-alpha zinc fingers"/>
    <property type="match status" value="2"/>
</dbReference>
<dbReference type="FunFam" id="3.30.160.60:FF:000134">
    <property type="entry name" value="Krueppel-like factor 11"/>
    <property type="match status" value="1"/>
</dbReference>
<dbReference type="Ensembl" id="ENSLACT00000015509.2">
    <property type="protein sequence ID" value="ENSLACP00000015403.2"/>
    <property type="gene ID" value="ENSLACG00000013560.2"/>
</dbReference>
<keyword evidence="3" id="KW-0677">Repeat</keyword>
<feature type="domain" description="C2H2-type" evidence="9">
    <location>
        <begin position="367"/>
        <end position="396"/>
    </location>
</feature>
<feature type="domain" description="C2H2-type" evidence="9">
    <location>
        <begin position="397"/>
        <end position="426"/>
    </location>
</feature>
<dbReference type="GeneID" id="102360936"/>
<comment type="subcellular location">
    <subcellularLocation>
        <location evidence="1">Nucleus</location>
    </subcellularLocation>
</comment>
<evidence type="ECO:0000256" key="2">
    <source>
        <dbReference type="ARBA" id="ARBA00022723"/>
    </source>
</evidence>
<evidence type="ECO:0000256" key="7">
    <source>
        <dbReference type="PROSITE-ProRule" id="PRU00042"/>
    </source>
</evidence>
<dbReference type="Gene3D" id="3.30.160.60">
    <property type="entry name" value="Classic Zinc Finger"/>
    <property type="match status" value="3"/>
</dbReference>
<evidence type="ECO:0000256" key="3">
    <source>
        <dbReference type="ARBA" id="ARBA00022737"/>
    </source>
</evidence>
<proteinExistence type="predicted"/>
<dbReference type="FunFam" id="3.30.160.60:FF:000926">
    <property type="entry name" value="Kruppel like factor 13"/>
    <property type="match status" value="1"/>
</dbReference>
<dbReference type="GeneTree" id="ENSGT00940000159405"/>
<dbReference type="STRING" id="7897.ENSLACP00000015403"/>
<dbReference type="Proteomes" id="UP000008672">
    <property type="component" value="Unassembled WGS sequence"/>
</dbReference>
<evidence type="ECO:0000259" key="9">
    <source>
        <dbReference type="PROSITE" id="PS50157"/>
    </source>
</evidence>
<protein>
    <submittedName>
        <fullName evidence="10">KLF transcription factor 10</fullName>
    </submittedName>
</protein>
<keyword evidence="5" id="KW-0862">Zinc</keyword>
<dbReference type="GO" id="GO:0000981">
    <property type="term" value="F:DNA-binding transcription factor activity, RNA polymerase II-specific"/>
    <property type="evidence" value="ECO:0007669"/>
    <property type="project" value="TreeGrafter"/>
</dbReference>
<dbReference type="FunFam" id="3.30.160.60:FF:000018">
    <property type="entry name" value="Krueppel-like factor 15"/>
    <property type="match status" value="1"/>
</dbReference>
<evidence type="ECO:0000256" key="4">
    <source>
        <dbReference type="ARBA" id="ARBA00022771"/>
    </source>
</evidence>
<dbReference type="KEGG" id="lcm:102360936"/>
<feature type="region of interest" description="Disordered" evidence="8">
    <location>
        <begin position="335"/>
        <end position="356"/>
    </location>
</feature>
<dbReference type="InParanoid" id="H3B0I2"/>
<gene>
    <name evidence="10" type="primary">KLF10</name>
</gene>
<evidence type="ECO:0000256" key="6">
    <source>
        <dbReference type="ARBA" id="ARBA00023242"/>
    </source>
</evidence>
<dbReference type="PANTHER" id="PTHR23235">
    <property type="entry name" value="KRUEPPEL-LIKE TRANSCRIPTION FACTOR"/>
    <property type="match status" value="1"/>
</dbReference>
<dbReference type="GO" id="GO:0008270">
    <property type="term" value="F:zinc ion binding"/>
    <property type="evidence" value="ECO:0007669"/>
    <property type="project" value="UniProtKB-KW"/>
</dbReference>
<dbReference type="HOGENOM" id="CLU_046370_0_0_1"/>
<dbReference type="Bgee" id="ENSLACG00000013560">
    <property type="expression patterns" value="Expressed in chordate pharynx and 6 other cell types or tissues"/>
</dbReference>
<reference evidence="11" key="1">
    <citation type="submission" date="2011-08" db="EMBL/GenBank/DDBJ databases">
        <title>The draft genome of Latimeria chalumnae.</title>
        <authorList>
            <person name="Di Palma F."/>
            <person name="Alfoldi J."/>
            <person name="Johnson J."/>
            <person name="Berlin A."/>
            <person name="Gnerre S."/>
            <person name="Jaffe D."/>
            <person name="MacCallum I."/>
            <person name="Young S."/>
            <person name="Walker B.J."/>
            <person name="Lander E."/>
            <person name="Lindblad-Toh K."/>
        </authorList>
    </citation>
    <scope>NUCLEOTIDE SEQUENCE [LARGE SCALE GENOMIC DNA]</scope>
    <source>
        <strain evidence="11">Wild caught</strain>
    </source>
</reference>
<reference evidence="10" key="3">
    <citation type="submission" date="2025-09" db="UniProtKB">
        <authorList>
            <consortium name="Ensembl"/>
        </authorList>
    </citation>
    <scope>IDENTIFICATION</scope>
</reference>
<dbReference type="FunCoup" id="H3B0I2">
    <property type="interactions" value="1126"/>
</dbReference>
<dbReference type="SMART" id="SM00355">
    <property type="entry name" value="ZnF_C2H2"/>
    <property type="match status" value="3"/>
</dbReference>
<name>H3B0I2_LATCH</name>
<dbReference type="PROSITE" id="PS50157">
    <property type="entry name" value="ZINC_FINGER_C2H2_2"/>
    <property type="match status" value="3"/>
</dbReference>
<evidence type="ECO:0000256" key="5">
    <source>
        <dbReference type="ARBA" id="ARBA00022833"/>
    </source>
</evidence>
<evidence type="ECO:0000256" key="8">
    <source>
        <dbReference type="SAM" id="MobiDB-lite"/>
    </source>
</evidence>
<dbReference type="OMA" id="HRSHICD"/>
<dbReference type="AlphaFoldDB" id="H3B0I2"/>
<dbReference type="PANTHER" id="PTHR23235:SF64">
    <property type="entry name" value="KRUEPPEL-LIKE FACTOR 10"/>
    <property type="match status" value="1"/>
</dbReference>
<dbReference type="InterPro" id="IPR036236">
    <property type="entry name" value="Znf_C2H2_sf"/>
</dbReference>
<dbReference type="Pfam" id="PF00096">
    <property type="entry name" value="zf-C2H2"/>
    <property type="match status" value="3"/>
</dbReference>
<keyword evidence="2" id="KW-0479">Metal-binding</keyword>
<feature type="domain" description="C2H2-type" evidence="9">
    <location>
        <begin position="427"/>
        <end position="454"/>
    </location>
</feature>
<evidence type="ECO:0000256" key="1">
    <source>
        <dbReference type="ARBA" id="ARBA00004123"/>
    </source>
</evidence>
<evidence type="ECO:0000313" key="11">
    <source>
        <dbReference type="Proteomes" id="UP000008672"/>
    </source>
</evidence>
<accession>H3B0I2</accession>
<evidence type="ECO:0000313" key="10">
    <source>
        <dbReference type="Ensembl" id="ENSLACP00000015403.2"/>
    </source>
</evidence>
<sequence>MINFTSSFYQQPEEMETIRRRHDSDCSWSSTTEKSDIEAVEALMSMSCNWKSDFKKYSELRPLTPASDVSEEIEDSLLHCAADYHTLPTFCMTPPYSPPTFEASHAIQPTPATLPTGKSKIIAEVPRPVVTEVTLTQSIRQPEQAPVVPIKQKAQATSVIRHTADVLPCTRTSCPDTADSRATKVDYMSRTPKNDDSAKSCPPCATVLPISADNRSNERSEIEANENPSHIQCSVPPTAQTGPKHVAAQHPQASFFVPSSPMTIGVSPMPVFCQMVPVSSNNSTVTAVVPSTSPTQLPAMCQSVVFMGSQVPKGAVMFVLPQVVVQNTKDLKMSPNGTRLSPIAPAPGFTPVQKMPPQAESSRIRSHICSQPGCGKTYFKSSHLKAHMRTHTGEKPFSCSWEGCDRKFARSDELSRHRRTHTGEKRFACPICERRFMRSDHLTKHTRRHLSTKKLPNWQMEVSRLNDIIVPPVPAP</sequence>
<dbReference type="GO" id="GO:0005634">
    <property type="term" value="C:nucleus"/>
    <property type="evidence" value="ECO:0007669"/>
    <property type="project" value="UniProtKB-SubCell"/>
</dbReference>
<dbReference type="PROSITE" id="PS00028">
    <property type="entry name" value="ZINC_FINGER_C2H2_1"/>
    <property type="match status" value="3"/>
</dbReference>